<organism evidence="2 3">
    <name type="scientific">Prorocentrum cordatum</name>
    <dbReference type="NCBI Taxonomy" id="2364126"/>
    <lineage>
        <taxon>Eukaryota</taxon>
        <taxon>Sar</taxon>
        <taxon>Alveolata</taxon>
        <taxon>Dinophyceae</taxon>
        <taxon>Prorocentrales</taxon>
        <taxon>Prorocentraceae</taxon>
        <taxon>Prorocentrum</taxon>
    </lineage>
</organism>
<name>A0ABN9X9S8_9DINO</name>
<feature type="compositionally biased region" description="Basic residues" evidence="1">
    <location>
        <begin position="167"/>
        <end position="188"/>
    </location>
</feature>
<keyword evidence="3" id="KW-1185">Reference proteome</keyword>
<evidence type="ECO:0000313" key="2">
    <source>
        <dbReference type="EMBL" id="CAK0894507.1"/>
    </source>
</evidence>
<feature type="region of interest" description="Disordered" evidence="1">
    <location>
        <begin position="135"/>
        <end position="196"/>
    </location>
</feature>
<accession>A0ABN9X9S8</accession>
<sequence length="196" mass="20173">MCVAIVGSRSPFWAGRCATLSPPAFAVTMLANAVLAKETDSLGRRMPDAAADLDAAILEAPRVPSVATELGAELEPLCPAADVASVAAPPATDAVAAAVPVMGAPPLPRPGLDGDASSTEDRAVLRRLAEETAAAAAAGMAAPPTPRELATPEAEAREPQAEACRWMRGRAPRGLARSRPRGRNRRRTLSGWPGQG</sequence>
<proteinExistence type="predicted"/>
<reference evidence="2" key="1">
    <citation type="submission" date="2023-10" db="EMBL/GenBank/DDBJ databases">
        <authorList>
            <person name="Chen Y."/>
            <person name="Shah S."/>
            <person name="Dougan E. K."/>
            <person name="Thang M."/>
            <person name="Chan C."/>
        </authorList>
    </citation>
    <scope>NUCLEOTIDE SEQUENCE [LARGE SCALE GENOMIC DNA]</scope>
</reference>
<comment type="caution">
    <text evidence="2">The sequence shown here is derived from an EMBL/GenBank/DDBJ whole genome shotgun (WGS) entry which is preliminary data.</text>
</comment>
<evidence type="ECO:0000256" key="1">
    <source>
        <dbReference type="SAM" id="MobiDB-lite"/>
    </source>
</evidence>
<evidence type="ECO:0000313" key="3">
    <source>
        <dbReference type="Proteomes" id="UP001189429"/>
    </source>
</evidence>
<protein>
    <submittedName>
        <fullName evidence="2">Uncharacterized protein</fullName>
    </submittedName>
</protein>
<gene>
    <name evidence="2" type="ORF">PCOR1329_LOCUS73539</name>
</gene>
<dbReference type="Proteomes" id="UP001189429">
    <property type="component" value="Unassembled WGS sequence"/>
</dbReference>
<dbReference type="EMBL" id="CAUYUJ010019908">
    <property type="protein sequence ID" value="CAK0894507.1"/>
    <property type="molecule type" value="Genomic_DNA"/>
</dbReference>